<dbReference type="AlphaFoldDB" id="A0A937FXM8"/>
<protein>
    <submittedName>
        <fullName evidence="2">Carboxymuconolactone decarboxylase family protein</fullName>
    </submittedName>
</protein>
<name>A0A937FXM8_9BACT</name>
<dbReference type="PANTHER" id="PTHR34846">
    <property type="entry name" value="4-CARBOXYMUCONOLACTONE DECARBOXYLASE FAMILY PROTEIN (AFU_ORTHOLOGUE AFUA_6G11590)"/>
    <property type="match status" value="1"/>
</dbReference>
<reference evidence="2" key="1">
    <citation type="submission" date="2021-01" db="EMBL/GenBank/DDBJ databases">
        <title>Fulvivirga kasyanovii gen. nov., sp nov., a novel member of the phylum Bacteroidetes isolated from seawater in a mussel farm.</title>
        <authorList>
            <person name="Zhao L.-H."/>
            <person name="Wang Z.-J."/>
        </authorList>
    </citation>
    <scope>NUCLEOTIDE SEQUENCE</scope>
    <source>
        <strain evidence="2">29W222</strain>
    </source>
</reference>
<feature type="domain" description="Carboxymuconolactone decarboxylase-like" evidence="1">
    <location>
        <begin position="13"/>
        <end position="92"/>
    </location>
</feature>
<keyword evidence="3" id="KW-1185">Reference proteome</keyword>
<dbReference type="Gene3D" id="1.20.1290.10">
    <property type="entry name" value="AhpD-like"/>
    <property type="match status" value="1"/>
</dbReference>
<proteinExistence type="predicted"/>
<dbReference type="RefSeq" id="WP_202857553.1">
    <property type="nucleotide sequence ID" value="NZ_JAEUGD010000058.1"/>
</dbReference>
<dbReference type="EMBL" id="JAEUGD010000058">
    <property type="protein sequence ID" value="MBL6448014.1"/>
    <property type="molecule type" value="Genomic_DNA"/>
</dbReference>
<dbReference type="Pfam" id="PF02627">
    <property type="entry name" value="CMD"/>
    <property type="match status" value="1"/>
</dbReference>
<evidence type="ECO:0000313" key="3">
    <source>
        <dbReference type="Proteomes" id="UP000614216"/>
    </source>
</evidence>
<dbReference type="InterPro" id="IPR029032">
    <property type="entry name" value="AhpD-like"/>
</dbReference>
<dbReference type="SUPFAM" id="SSF69118">
    <property type="entry name" value="AhpD-like"/>
    <property type="match status" value="1"/>
</dbReference>
<dbReference type="GO" id="GO:0051920">
    <property type="term" value="F:peroxiredoxin activity"/>
    <property type="evidence" value="ECO:0007669"/>
    <property type="project" value="InterPro"/>
</dbReference>
<dbReference type="InterPro" id="IPR003779">
    <property type="entry name" value="CMD-like"/>
</dbReference>
<dbReference type="NCBIfam" id="TIGR00778">
    <property type="entry name" value="ahpD_dom"/>
    <property type="match status" value="1"/>
</dbReference>
<dbReference type="InterPro" id="IPR004675">
    <property type="entry name" value="AhpD_core"/>
</dbReference>
<dbReference type="Proteomes" id="UP000614216">
    <property type="component" value="Unassembled WGS sequence"/>
</dbReference>
<accession>A0A937FXM8</accession>
<evidence type="ECO:0000259" key="1">
    <source>
        <dbReference type="Pfam" id="PF02627"/>
    </source>
</evidence>
<organism evidence="2 3">
    <name type="scientific">Fulvivirga marina</name>
    <dbReference type="NCBI Taxonomy" id="2494733"/>
    <lineage>
        <taxon>Bacteria</taxon>
        <taxon>Pseudomonadati</taxon>
        <taxon>Bacteroidota</taxon>
        <taxon>Cytophagia</taxon>
        <taxon>Cytophagales</taxon>
        <taxon>Fulvivirgaceae</taxon>
        <taxon>Fulvivirga</taxon>
    </lineage>
</organism>
<sequence length="151" mass="17396">MERISYQELPQDLFSGMLKTEEKLRDSGISTKELELMRYRASQINNCAYCLDMHFKEATHAGESPLRLYSVSAWREAPYYSEREQAMLAMAEALTLLPEEGIHEALYEELQKHFSKAEIANLALAVAQINSWNRLVNCFKFTPGNYEVGQH</sequence>
<comment type="caution">
    <text evidence="2">The sequence shown here is derived from an EMBL/GenBank/DDBJ whole genome shotgun (WGS) entry which is preliminary data.</text>
</comment>
<evidence type="ECO:0000313" key="2">
    <source>
        <dbReference type="EMBL" id="MBL6448014.1"/>
    </source>
</evidence>
<dbReference type="PANTHER" id="PTHR34846:SF10">
    <property type="entry name" value="CYTOPLASMIC PROTEIN"/>
    <property type="match status" value="1"/>
</dbReference>
<gene>
    <name evidence="2" type="ORF">JMN32_16980</name>
</gene>